<dbReference type="Gene3D" id="1.10.8.100">
    <property type="entry name" value="Ribosomal RNA adenine dimethylase-like, domain 2"/>
    <property type="match status" value="1"/>
</dbReference>
<dbReference type="GO" id="GO:0003723">
    <property type="term" value="F:RNA binding"/>
    <property type="evidence" value="ECO:0007669"/>
    <property type="project" value="UniProtKB-KW"/>
</dbReference>
<comment type="subcellular location">
    <subcellularLocation>
        <location evidence="1">Mitochondrion</location>
    </subcellularLocation>
</comment>
<evidence type="ECO:0000256" key="1">
    <source>
        <dbReference type="ARBA" id="ARBA00004173"/>
    </source>
</evidence>
<sequence length="636" mass="72963">MAKYLKALPRENSKLFDRIPGLPLTDSLADAFPASSRGRAGGQRLRRESYRADIVSPKLCDDIIKYLAPTLEQHKGCTLIDVHPGAGLWSEKLHEFLKPKRHIFMEPEIKYKPFLERLVDKQDSAYRLTELSGANSTQYWNNYRTIFRDPDLWPGSIESLPLDDPKRREVNPEILLTGNLQRRYPTISTKDLERLPFLVLSHMAYGAFTNELIHRYGRVRQLWWVPSQIKAALFAHEAGDHALSTWSTGISLSTQITEVAGSNMLERPKETLPRFRRRNVLQTRMSYDLVQQRMEEQHMQMPNGRSMIPLNERRDLSRIKIDPESPLSTHLCKLGDLDREVEAAVARFDKMKTLPRSTSNAKDKNLWAELSETIVFPQLEGHLIPMRERNMAASAYLSLSVKADLMLRIIRLEANYDAYNAANPGHPNGDIRDVIVQLNKDYMQWIYEETPATQAMIEDKIVAAEIHSWLPSPMFSQDRRRYEAFRISDKEVYPRVPMMLLDCLPTNRNMDIPDLAEPHEVVTVMRMIVSVLYESTMSRVPAALDRLAPGAAQDLIPMAPDLTDPTKGGRWDPNSMRVKHLTIDMIEQLVKAWFEWPFRPPTEELMGMGNSEEADIDEEAADGEVEEDEEEVGTAM</sequence>
<keyword evidence="10" id="KW-1185">Reference proteome</keyword>
<dbReference type="InterPro" id="IPR023165">
    <property type="entry name" value="rRNA_Ade_diMease-like_C"/>
</dbReference>
<dbReference type="GO" id="GO:0005759">
    <property type="term" value="C:mitochondrial matrix"/>
    <property type="evidence" value="ECO:0007669"/>
    <property type="project" value="TreeGrafter"/>
</dbReference>
<dbReference type="GO" id="GO:0032259">
    <property type="term" value="P:methylation"/>
    <property type="evidence" value="ECO:0007669"/>
    <property type="project" value="UniProtKB-KW"/>
</dbReference>
<comment type="caution">
    <text evidence="9">The sequence shown here is derived from an EMBL/GenBank/DDBJ whole genome shotgun (WGS) entry which is preliminary data.</text>
</comment>
<organism evidence="9 10">
    <name type="scientific">Polychaeton citri CBS 116435</name>
    <dbReference type="NCBI Taxonomy" id="1314669"/>
    <lineage>
        <taxon>Eukaryota</taxon>
        <taxon>Fungi</taxon>
        <taxon>Dikarya</taxon>
        <taxon>Ascomycota</taxon>
        <taxon>Pezizomycotina</taxon>
        <taxon>Dothideomycetes</taxon>
        <taxon>Dothideomycetidae</taxon>
        <taxon>Capnodiales</taxon>
        <taxon>Capnodiaceae</taxon>
        <taxon>Polychaeton</taxon>
    </lineage>
</organism>
<dbReference type="Gene3D" id="3.40.50.150">
    <property type="entry name" value="Vaccinia Virus protein VP39"/>
    <property type="match status" value="1"/>
</dbReference>
<dbReference type="GO" id="GO:0008168">
    <property type="term" value="F:methyltransferase activity"/>
    <property type="evidence" value="ECO:0007669"/>
    <property type="project" value="UniProtKB-KW"/>
</dbReference>
<gene>
    <name evidence="9" type="ORF">K431DRAFT_255552</name>
</gene>
<keyword evidence="6" id="KW-0694">RNA-binding</keyword>
<dbReference type="EMBL" id="MU003845">
    <property type="protein sequence ID" value="KAF2717361.1"/>
    <property type="molecule type" value="Genomic_DNA"/>
</dbReference>
<evidence type="ECO:0000313" key="10">
    <source>
        <dbReference type="Proteomes" id="UP000799441"/>
    </source>
</evidence>
<dbReference type="GO" id="GO:0034245">
    <property type="term" value="C:mitochondrial DNA-directed RNA polymerase complex"/>
    <property type="evidence" value="ECO:0007669"/>
    <property type="project" value="TreeGrafter"/>
</dbReference>
<accession>A0A9P4ULI7</accession>
<evidence type="ECO:0000256" key="2">
    <source>
        <dbReference type="ARBA" id="ARBA00013836"/>
    </source>
</evidence>
<feature type="compositionally biased region" description="Acidic residues" evidence="8">
    <location>
        <begin position="612"/>
        <end position="636"/>
    </location>
</feature>
<comment type="function">
    <text evidence="7">Mitochondrial transcription factor that confers selective promoter recognition on the core subunit of the yeast mitochondrial RNA polymerase. Interacts with DNA in a non-specific manner.</text>
</comment>
<evidence type="ECO:0000256" key="6">
    <source>
        <dbReference type="ARBA" id="ARBA00022884"/>
    </source>
</evidence>
<dbReference type="InterPro" id="IPR029063">
    <property type="entry name" value="SAM-dependent_MTases_sf"/>
</dbReference>
<evidence type="ECO:0000256" key="7">
    <source>
        <dbReference type="ARBA" id="ARBA00024915"/>
    </source>
</evidence>
<keyword evidence="3 9" id="KW-0489">Methyltransferase</keyword>
<evidence type="ECO:0000256" key="3">
    <source>
        <dbReference type="ARBA" id="ARBA00022603"/>
    </source>
</evidence>
<dbReference type="AlphaFoldDB" id="A0A9P4ULI7"/>
<dbReference type="OrthoDB" id="16079at2759"/>
<keyword evidence="5" id="KW-0949">S-adenosyl-L-methionine</keyword>
<dbReference type="PANTHER" id="PTHR11727:SF17">
    <property type="entry name" value="DIMETHYLADENOSINE TRANSFERASE 1, MITOCHONDRIAL"/>
    <property type="match status" value="1"/>
</dbReference>
<proteinExistence type="predicted"/>
<reference evidence="9" key="1">
    <citation type="journal article" date="2020" name="Stud. Mycol.">
        <title>101 Dothideomycetes genomes: a test case for predicting lifestyles and emergence of pathogens.</title>
        <authorList>
            <person name="Haridas S."/>
            <person name="Albert R."/>
            <person name="Binder M."/>
            <person name="Bloem J."/>
            <person name="Labutti K."/>
            <person name="Salamov A."/>
            <person name="Andreopoulos B."/>
            <person name="Baker S."/>
            <person name="Barry K."/>
            <person name="Bills G."/>
            <person name="Bluhm B."/>
            <person name="Cannon C."/>
            <person name="Castanera R."/>
            <person name="Culley D."/>
            <person name="Daum C."/>
            <person name="Ezra D."/>
            <person name="Gonzalez J."/>
            <person name="Henrissat B."/>
            <person name="Kuo A."/>
            <person name="Liang C."/>
            <person name="Lipzen A."/>
            <person name="Lutzoni F."/>
            <person name="Magnuson J."/>
            <person name="Mondo S."/>
            <person name="Nolan M."/>
            <person name="Ohm R."/>
            <person name="Pangilinan J."/>
            <person name="Park H.-J."/>
            <person name="Ramirez L."/>
            <person name="Alfaro M."/>
            <person name="Sun H."/>
            <person name="Tritt A."/>
            <person name="Yoshinaga Y."/>
            <person name="Zwiers L.-H."/>
            <person name="Turgeon B."/>
            <person name="Goodwin S."/>
            <person name="Spatafora J."/>
            <person name="Crous P."/>
            <person name="Grigoriev I."/>
        </authorList>
    </citation>
    <scope>NUCLEOTIDE SEQUENCE</scope>
    <source>
        <strain evidence="9">CBS 116435</strain>
    </source>
</reference>
<protein>
    <recommendedName>
        <fullName evidence="2">Mitochondrial transcription factor 1</fullName>
    </recommendedName>
</protein>
<dbReference type="GO" id="GO:0006391">
    <property type="term" value="P:transcription initiation at mitochondrial promoter"/>
    <property type="evidence" value="ECO:0007669"/>
    <property type="project" value="TreeGrafter"/>
</dbReference>
<dbReference type="Proteomes" id="UP000799441">
    <property type="component" value="Unassembled WGS sequence"/>
</dbReference>
<dbReference type="InterPro" id="IPR001737">
    <property type="entry name" value="KsgA/Erm"/>
</dbReference>
<evidence type="ECO:0000256" key="4">
    <source>
        <dbReference type="ARBA" id="ARBA00022679"/>
    </source>
</evidence>
<keyword evidence="4" id="KW-0808">Transferase</keyword>
<name>A0A9P4ULI7_9PEZI</name>
<evidence type="ECO:0000256" key="8">
    <source>
        <dbReference type="SAM" id="MobiDB-lite"/>
    </source>
</evidence>
<feature type="region of interest" description="Disordered" evidence="8">
    <location>
        <begin position="609"/>
        <end position="636"/>
    </location>
</feature>
<dbReference type="GO" id="GO:0034246">
    <property type="term" value="F:mitochondrial transcription factor activity"/>
    <property type="evidence" value="ECO:0007669"/>
    <property type="project" value="TreeGrafter"/>
</dbReference>
<dbReference type="PANTHER" id="PTHR11727">
    <property type="entry name" value="DIMETHYLADENOSINE TRANSFERASE"/>
    <property type="match status" value="1"/>
</dbReference>
<evidence type="ECO:0000256" key="5">
    <source>
        <dbReference type="ARBA" id="ARBA00022691"/>
    </source>
</evidence>
<evidence type="ECO:0000313" key="9">
    <source>
        <dbReference type="EMBL" id="KAF2717361.1"/>
    </source>
</evidence>